<comment type="caution">
    <text evidence="2">The sequence shown here is derived from an EMBL/GenBank/DDBJ whole genome shotgun (WGS) entry which is preliminary data.</text>
</comment>
<accession>A0ABS7SD24</accession>
<dbReference type="PANTHER" id="PTHR34846:SF7">
    <property type="entry name" value="BLL7811 PROTEIN"/>
    <property type="match status" value="1"/>
</dbReference>
<dbReference type="Gene3D" id="1.20.1290.10">
    <property type="entry name" value="AhpD-like"/>
    <property type="match status" value="1"/>
</dbReference>
<dbReference type="InterPro" id="IPR003779">
    <property type="entry name" value="CMD-like"/>
</dbReference>
<dbReference type="SUPFAM" id="SSF69118">
    <property type="entry name" value="AhpD-like"/>
    <property type="match status" value="1"/>
</dbReference>
<evidence type="ECO:0000313" key="3">
    <source>
        <dbReference type="Proteomes" id="UP000826651"/>
    </source>
</evidence>
<dbReference type="EMBL" id="JAGSHT010000018">
    <property type="protein sequence ID" value="MBZ2198254.1"/>
    <property type="molecule type" value="Genomic_DNA"/>
</dbReference>
<dbReference type="RefSeq" id="WP_223408873.1">
    <property type="nucleotide sequence ID" value="NZ_JAGSHT010000018.1"/>
</dbReference>
<dbReference type="PANTHER" id="PTHR34846">
    <property type="entry name" value="4-CARBOXYMUCONOLACTONE DECARBOXYLASE FAMILY PROTEIN (AFU_ORTHOLOGUE AFUA_6G11590)"/>
    <property type="match status" value="1"/>
</dbReference>
<evidence type="ECO:0000259" key="1">
    <source>
        <dbReference type="Pfam" id="PF02627"/>
    </source>
</evidence>
<feature type="domain" description="Carboxymuconolactone decarboxylase-like" evidence="1">
    <location>
        <begin position="12"/>
        <end position="93"/>
    </location>
</feature>
<dbReference type="InterPro" id="IPR004675">
    <property type="entry name" value="AhpD_core"/>
</dbReference>
<dbReference type="Pfam" id="PF02627">
    <property type="entry name" value="CMD"/>
    <property type="match status" value="1"/>
</dbReference>
<organism evidence="2 3">
    <name type="scientific">Occultella gossypii</name>
    <dbReference type="NCBI Taxonomy" id="2800820"/>
    <lineage>
        <taxon>Bacteria</taxon>
        <taxon>Bacillati</taxon>
        <taxon>Actinomycetota</taxon>
        <taxon>Actinomycetes</taxon>
        <taxon>Micrococcales</taxon>
        <taxon>Ruaniaceae</taxon>
        <taxon>Occultella</taxon>
    </lineage>
</organism>
<evidence type="ECO:0000313" key="2">
    <source>
        <dbReference type="EMBL" id="MBZ2198254.1"/>
    </source>
</evidence>
<proteinExistence type="predicted"/>
<dbReference type="NCBIfam" id="TIGR00778">
    <property type="entry name" value="ahpD_dom"/>
    <property type="match status" value="1"/>
</dbReference>
<keyword evidence="3" id="KW-1185">Reference proteome</keyword>
<reference evidence="2 3" key="1">
    <citation type="submission" date="2021-04" db="EMBL/GenBank/DDBJ databases">
        <title>Ruania sp. nov., isolated from sandy soil of mangrove forest.</title>
        <authorList>
            <person name="Ge X."/>
            <person name="Huang R."/>
            <person name="Liu W."/>
        </authorList>
    </citation>
    <scope>NUCLEOTIDE SEQUENCE [LARGE SCALE GENOMIC DNA]</scope>
    <source>
        <strain evidence="2 3">N2-46</strain>
    </source>
</reference>
<sequence length="153" mass="16586">MTARLIVSELAPAAYKAMIRLDTVTGSSDLPQPLQELVRVRASQINGCAYCVDQHSADAKKAGVADNRLWAVATWREAPCFDDAERAALDLTESMTRLSEGGDRVGDGVWEAARAQFGDEDLAALIMLITMINAWNRIGVTTRMVPESFADAA</sequence>
<dbReference type="Proteomes" id="UP000826651">
    <property type="component" value="Unassembled WGS sequence"/>
</dbReference>
<protein>
    <submittedName>
        <fullName evidence="2">Carboxymuconolactone decarboxylase family protein</fullName>
    </submittedName>
</protein>
<gene>
    <name evidence="2" type="ORF">KCQ71_19040</name>
</gene>
<name>A0ABS7SD24_9MICO</name>
<dbReference type="InterPro" id="IPR029032">
    <property type="entry name" value="AhpD-like"/>
</dbReference>